<evidence type="ECO:0000313" key="2">
    <source>
        <dbReference type="EMBL" id="OLY79540.1"/>
    </source>
</evidence>
<evidence type="ECO:0000313" key="3">
    <source>
        <dbReference type="Proteomes" id="UP000187455"/>
    </source>
</evidence>
<reference evidence="2 3" key="1">
    <citation type="journal article" date="2016" name="Mol. Biol. Evol.">
        <title>Genome-Wide Survey of Gut Fungi (Harpellales) Reveals the First Horizontally Transferred Ubiquitin Gene from a Mosquito Host.</title>
        <authorList>
            <person name="Wang Y."/>
            <person name="White M.M."/>
            <person name="Kvist S."/>
            <person name="Moncalvo J.M."/>
        </authorList>
    </citation>
    <scope>NUCLEOTIDE SEQUENCE [LARGE SCALE GENOMIC DNA]</scope>
    <source>
        <strain evidence="2 3">ALG-7-W6</strain>
    </source>
</reference>
<proteinExistence type="predicted"/>
<dbReference type="Proteomes" id="UP000187455">
    <property type="component" value="Unassembled WGS sequence"/>
</dbReference>
<accession>A0A1R0GRN6</accession>
<protein>
    <submittedName>
        <fullName evidence="2">Uncharacterized protein</fullName>
    </submittedName>
</protein>
<dbReference type="EMBL" id="LSSL01004321">
    <property type="protein sequence ID" value="OLY79540.1"/>
    <property type="molecule type" value="Genomic_DNA"/>
</dbReference>
<keyword evidence="1" id="KW-0472">Membrane</keyword>
<sequence length="76" mass="8582">MLFFQSEHLQTFFSINLRVILGFSAILIISCNLMTLLFISGPIPTYGNKFTCYPPSGTGSIRCSRYVLFPIHFGEN</sequence>
<evidence type="ECO:0000256" key="1">
    <source>
        <dbReference type="SAM" id="Phobius"/>
    </source>
</evidence>
<keyword evidence="1" id="KW-1133">Transmembrane helix</keyword>
<gene>
    <name evidence="2" type="ORF">AYI68_g6387</name>
</gene>
<keyword evidence="1" id="KW-0812">Transmembrane</keyword>
<dbReference type="AlphaFoldDB" id="A0A1R0GRN6"/>
<organism evidence="2 3">
    <name type="scientific">Smittium mucronatum</name>
    <dbReference type="NCBI Taxonomy" id="133383"/>
    <lineage>
        <taxon>Eukaryota</taxon>
        <taxon>Fungi</taxon>
        <taxon>Fungi incertae sedis</taxon>
        <taxon>Zoopagomycota</taxon>
        <taxon>Kickxellomycotina</taxon>
        <taxon>Harpellomycetes</taxon>
        <taxon>Harpellales</taxon>
        <taxon>Legeriomycetaceae</taxon>
        <taxon>Smittium</taxon>
    </lineage>
</organism>
<name>A0A1R0GRN6_9FUNG</name>
<feature type="transmembrane region" description="Helical" evidence="1">
    <location>
        <begin position="20"/>
        <end position="39"/>
    </location>
</feature>
<comment type="caution">
    <text evidence="2">The sequence shown here is derived from an EMBL/GenBank/DDBJ whole genome shotgun (WGS) entry which is preliminary data.</text>
</comment>
<keyword evidence="3" id="KW-1185">Reference proteome</keyword>